<evidence type="ECO:0000313" key="1">
    <source>
        <dbReference type="EMBL" id="SBQ43343.1"/>
    </source>
</evidence>
<organism evidence="1">
    <name type="scientific">Nothobranchius kadleci</name>
    <name type="common">African annual killifish</name>
    <dbReference type="NCBI Taxonomy" id="1051664"/>
    <lineage>
        <taxon>Eukaryota</taxon>
        <taxon>Metazoa</taxon>
        <taxon>Chordata</taxon>
        <taxon>Craniata</taxon>
        <taxon>Vertebrata</taxon>
        <taxon>Euteleostomi</taxon>
        <taxon>Actinopterygii</taxon>
        <taxon>Neopterygii</taxon>
        <taxon>Teleostei</taxon>
        <taxon>Neoteleostei</taxon>
        <taxon>Acanthomorphata</taxon>
        <taxon>Ovalentaria</taxon>
        <taxon>Atherinomorphae</taxon>
        <taxon>Cyprinodontiformes</taxon>
        <taxon>Nothobranchiidae</taxon>
        <taxon>Nothobranchius</taxon>
    </lineage>
</organism>
<proteinExistence type="predicted"/>
<feature type="non-terminal residue" evidence="1">
    <location>
        <position position="1"/>
    </location>
</feature>
<accession>A0A1A8EBN8</accession>
<protein>
    <submittedName>
        <fullName evidence="1">Roundabout homolog 4</fullName>
    </submittedName>
</protein>
<reference evidence="1" key="1">
    <citation type="submission" date="2016-05" db="EMBL/GenBank/DDBJ databases">
        <authorList>
            <person name="Lavstsen T."/>
            <person name="Jespersen J.S."/>
        </authorList>
    </citation>
    <scope>NUCLEOTIDE SEQUENCE</scope>
    <source>
        <tissue evidence="1">Brain</tissue>
    </source>
</reference>
<dbReference type="EMBL" id="HAEA01014863">
    <property type="protein sequence ID" value="SBQ43343.1"/>
    <property type="molecule type" value="Transcribed_RNA"/>
</dbReference>
<reference evidence="1" key="2">
    <citation type="submission" date="2016-06" db="EMBL/GenBank/DDBJ databases">
        <title>The genome of a short-lived fish provides insights into sex chromosome evolution and the genetic control of aging.</title>
        <authorList>
            <person name="Reichwald K."/>
            <person name="Felder M."/>
            <person name="Petzold A."/>
            <person name="Koch P."/>
            <person name="Groth M."/>
            <person name="Platzer M."/>
        </authorList>
    </citation>
    <scope>NUCLEOTIDE SEQUENCE</scope>
    <source>
        <tissue evidence="1">Brain</tissue>
    </source>
</reference>
<name>A0A1A8EBN8_NOTKA</name>
<dbReference type="AlphaFoldDB" id="A0A1A8EBN8"/>
<sequence length="39" mass="4262">HLGTWSPFLHGTGAGSGWKKWMPSTNSAILPETPNPWTL</sequence>
<feature type="non-terminal residue" evidence="1">
    <location>
        <position position="39"/>
    </location>
</feature>
<gene>
    <name evidence="1" type="primary">ROBO4</name>
</gene>